<dbReference type="SUPFAM" id="SSF51658">
    <property type="entry name" value="Xylose isomerase-like"/>
    <property type="match status" value="1"/>
</dbReference>
<organism evidence="1 2">
    <name type="scientific">Saccharospirillum salsuginis</name>
    <dbReference type="NCBI Taxonomy" id="418750"/>
    <lineage>
        <taxon>Bacteria</taxon>
        <taxon>Pseudomonadati</taxon>
        <taxon>Pseudomonadota</taxon>
        <taxon>Gammaproteobacteria</taxon>
        <taxon>Oceanospirillales</taxon>
        <taxon>Saccharospirillaceae</taxon>
        <taxon>Saccharospirillum</taxon>
    </lineage>
</organism>
<dbReference type="InterPro" id="IPR036237">
    <property type="entry name" value="Xyl_isomerase-like_sf"/>
</dbReference>
<dbReference type="PANTHER" id="PTHR42194">
    <property type="entry name" value="UPF0276 PROTEIN HI_1600"/>
    <property type="match status" value="1"/>
</dbReference>
<dbReference type="Proteomes" id="UP000626148">
    <property type="component" value="Unassembled WGS sequence"/>
</dbReference>
<keyword evidence="2" id="KW-1185">Reference proteome</keyword>
<gene>
    <name evidence="1" type="ORF">GCM10007392_00460</name>
</gene>
<reference evidence="1" key="1">
    <citation type="journal article" date="2014" name="Int. J. Syst. Evol. Microbiol.">
        <title>Complete genome sequence of Corynebacterium casei LMG S-19264T (=DSM 44701T), isolated from a smear-ripened cheese.</title>
        <authorList>
            <consortium name="US DOE Joint Genome Institute (JGI-PGF)"/>
            <person name="Walter F."/>
            <person name="Albersmeier A."/>
            <person name="Kalinowski J."/>
            <person name="Ruckert C."/>
        </authorList>
    </citation>
    <scope>NUCLEOTIDE SEQUENCE</scope>
    <source>
        <strain evidence="1">KCTC 22169</strain>
    </source>
</reference>
<dbReference type="NCBIfam" id="NF003818">
    <property type="entry name" value="PRK05409.1"/>
    <property type="match status" value="1"/>
</dbReference>
<name>A0A918JZ92_9GAMM</name>
<evidence type="ECO:0000313" key="2">
    <source>
        <dbReference type="Proteomes" id="UP000626148"/>
    </source>
</evidence>
<reference evidence="1" key="2">
    <citation type="submission" date="2020-09" db="EMBL/GenBank/DDBJ databases">
        <authorList>
            <person name="Sun Q."/>
            <person name="Kim S."/>
        </authorList>
    </citation>
    <scope>NUCLEOTIDE SEQUENCE</scope>
    <source>
        <strain evidence="1">KCTC 22169</strain>
    </source>
</reference>
<dbReference type="Gene3D" id="3.20.20.150">
    <property type="entry name" value="Divalent-metal-dependent TIM barrel enzymes"/>
    <property type="match status" value="1"/>
</dbReference>
<accession>A0A918JZ92</accession>
<comment type="caution">
    <text evidence="1">The sequence shown here is derived from an EMBL/GenBank/DDBJ whole genome shotgun (WGS) entry which is preliminary data.</text>
</comment>
<dbReference type="PANTHER" id="PTHR42194:SF1">
    <property type="entry name" value="UPF0276 PROTEIN HI_1600"/>
    <property type="match status" value="1"/>
</dbReference>
<dbReference type="Pfam" id="PF05114">
    <property type="entry name" value="MbnB_TglH_ChrH"/>
    <property type="match status" value="1"/>
</dbReference>
<protein>
    <submittedName>
        <fullName evidence="1">Uncharacterized protein</fullName>
    </submittedName>
</protein>
<dbReference type="EMBL" id="BMXR01000001">
    <property type="protein sequence ID" value="GGX38233.1"/>
    <property type="molecule type" value="Genomic_DNA"/>
</dbReference>
<proteinExistence type="predicted"/>
<dbReference type="InterPro" id="IPR007801">
    <property type="entry name" value="MbnB/TglH/ChrH"/>
</dbReference>
<sequence length="276" mass="31550">MNQAGIGLRAPYVQPLLEHMPALGFLEAHSENYFGDGPARRQLLTLAKHYPISLHGVGLSLGRADGLDPEHLQHLKALVDEVRPVLVSEHLAWSGYRHRHVPDLLPVPYTIEALQVFCDHVERMQEALDRAILVENPSNYLAFQRIDMDEADFLNELARRTGCRILLDVNNLYVSSQNIGLNAHDYLDRLKGDYVGQFHLAGFVEQVRDEDRVLIDSHNQPVAEKVWDLYLECLRRFGRRPTLIEWDSDFPSLDTLVNQADQATRWMREEVADAVV</sequence>
<evidence type="ECO:0000313" key="1">
    <source>
        <dbReference type="EMBL" id="GGX38233.1"/>
    </source>
</evidence>
<dbReference type="AlphaFoldDB" id="A0A918JZ92"/>
<dbReference type="RefSeq" id="WP_229805068.1">
    <property type="nucleotide sequence ID" value="NZ_BMXR01000001.1"/>
</dbReference>